<dbReference type="EMBL" id="BAAAFH010000007">
    <property type="protein sequence ID" value="GAA0874844.1"/>
    <property type="molecule type" value="Genomic_DNA"/>
</dbReference>
<dbReference type="InterPro" id="IPR029759">
    <property type="entry name" value="GPX_AS"/>
</dbReference>
<keyword evidence="2 4" id="KW-0575">Peroxidase</keyword>
<evidence type="ECO:0000256" key="4">
    <source>
        <dbReference type="RuleBase" id="RU000499"/>
    </source>
</evidence>
<dbReference type="PANTHER" id="PTHR11592">
    <property type="entry name" value="GLUTATHIONE PEROXIDASE"/>
    <property type="match status" value="1"/>
</dbReference>
<evidence type="ECO:0000313" key="6">
    <source>
        <dbReference type="Proteomes" id="UP001501126"/>
    </source>
</evidence>
<dbReference type="PANTHER" id="PTHR11592:SF78">
    <property type="entry name" value="GLUTATHIONE PEROXIDASE"/>
    <property type="match status" value="1"/>
</dbReference>
<evidence type="ECO:0000313" key="5">
    <source>
        <dbReference type="EMBL" id="GAA0874844.1"/>
    </source>
</evidence>
<comment type="similarity">
    <text evidence="1 4">Belongs to the glutathione peroxidase family.</text>
</comment>
<gene>
    <name evidence="5" type="ORF">GCM10009118_12520</name>
</gene>
<dbReference type="Proteomes" id="UP001501126">
    <property type="component" value="Unassembled WGS sequence"/>
</dbReference>
<sequence>MKKLLFTGVLAILGTLLSFTLKGQQPKSIYDLCANAIEGEKICLDQFKGKKIMIVNTASKCGYTPQYEDMEKLYTQFKDDNFVILGFPANNFMKQEPGSNEEIAEFCKKNYGVTFPMMEKISVKGDDIHPIYQFLTESAKNGVMDTKVKWNFQKYLINEKGELEKVFYSGTKPLDEEIVNWITKK</sequence>
<name>A0ABN1MNF2_9FLAO</name>
<evidence type="ECO:0000256" key="2">
    <source>
        <dbReference type="ARBA" id="ARBA00022559"/>
    </source>
</evidence>
<protein>
    <recommendedName>
        <fullName evidence="4">Glutathione peroxidase</fullName>
    </recommendedName>
</protein>
<dbReference type="GO" id="GO:0004601">
    <property type="term" value="F:peroxidase activity"/>
    <property type="evidence" value="ECO:0007669"/>
    <property type="project" value="UniProtKB-KW"/>
</dbReference>
<dbReference type="Pfam" id="PF00255">
    <property type="entry name" value="GSHPx"/>
    <property type="match status" value="1"/>
</dbReference>
<dbReference type="RefSeq" id="WP_343785765.1">
    <property type="nucleotide sequence ID" value="NZ_BAAAFH010000007.1"/>
</dbReference>
<proteinExistence type="inferred from homology"/>
<evidence type="ECO:0000256" key="3">
    <source>
        <dbReference type="ARBA" id="ARBA00023002"/>
    </source>
</evidence>
<dbReference type="PRINTS" id="PR01011">
    <property type="entry name" value="GLUTPROXDASE"/>
</dbReference>
<dbReference type="SUPFAM" id="SSF52833">
    <property type="entry name" value="Thioredoxin-like"/>
    <property type="match status" value="1"/>
</dbReference>
<dbReference type="PROSITE" id="PS51355">
    <property type="entry name" value="GLUTATHIONE_PEROXID_3"/>
    <property type="match status" value="1"/>
</dbReference>
<keyword evidence="6" id="KW-1185">Reference proteome</keyword>
<keyword evidence="3 4" id="KW-0560">Oxidoreductase</keyword>
<accession>A0ABN1MNF2</accession>
<evidence type="ECO:0000256" key="1">
    <source>
        <dbReference type="ARBA" id="ARBA00006926"/>
    </source>
</evidence>
<comment type="caution">
    <text evidence="5">The sequence shown here is derived from an EMBL/GenBank/DDBJ whole genome shotgun (WGS) entry which is preliminary data.</text>
</comment>
<dbReference type="Gene3D" id="3.40.30.10">
    <property type="entry name" value="Glutaredoxin"/>
    <property type="match status" value="1"/>
</dbReference>
<dbReference type="CDD" id="cd00340">
    <property type="entry name" value="GSH_Peroxidase"/>
    <property type="match status" value="1"/>
</dbReference>
<dbReference type="InterPro" id="IPR000889">
    <property type="entry name" value="Glutathione_peroxidase"/>
</dbReference>
<organism evidence="5 6">
    <name type="scientific">Wandonia haliotis</name>
    <dbReference type="NCBI Taxonomy" id="574963"/>
    <lineage>
        <taxon>Bacteria</taxon>
        <taxon>Pseudomonadati</taxon>
        <taxon>Bacteroidota</taxon>
        <taxon>Flavobacteriia</taxon>
        <taxon>Flavobacteriales</taxon>
        <taxon>Crocinitomicaceae</taxon>
        <taxon>Wandonia</taxon>
    </lineage>
</organism>
<reference evidence="5 6" key="1">
    <citation type="journal article" date="2019" name="Int. J. Syst. Evol. Microbiol.">
        <title>The Global Catalogue of Microorganisms (GCM) 10K type strain sequencing project: providing services to taxonomists for standard genome sequencing and annotation.</title>
        <authorList>
            <consortium name="The Broad Institute Genomics Platform"/>
            <consortium name="The Broad Institute Genome Sequencing Center for Infectious Disease"/>
            <person name="Wu L."/>
            <person name="Ma J."/>
        </authorList>
    </citation>
    <scope>NUCLEOTIDE SEQUENCE [LARGE SCALE GENOMIC DNA]</scope>
    <source>
        <strain evidence="5 6">JCM 16083</strain>
    </source>
</reference>
<dbReference type="InterPro" id="IPR036249">
    <property type="entry name" value="Thioredoxin-like_sf"/>
</dbReference>
<dbReference type="PIRSF" id="PIRSF000303">
    <property type="entry name" value="Glutathion_perox"/>
    <property type="match status" value="1"/>
</dbReference>
<dbReference type="PROSITE" id="PS00460">
    <property type="entry name" value="GLUTATHIONE_PEROXID_1"/>
    <property type="match status" value="1"/>
</dbReference>